<evidence type="ECO:0008006" key="3">
    <source>
        <dbReference type="Google" id="ProtNLM"/>
    </source>
</evidence>
<dbReference type="AlphaFoldDB" id="A0A2M6YC85"/>
<evidence type="ECO:0000313" key="1">
    <source>
        <dbReference type="EMBL" id="PIU24302.1"/>
    </source>
</evidence>
<sequence length="145" mass="17270">MAKQRKNQETILEKIVLGIFRGIWWLLKLPFRGFKKNKKLSVVDQQYLISKRNEIQKLSVSDNRFELRHAVMEADKLADWIFKKKNYSGQTFADRLRSAEKDIPKNIYNRIWQGHKIRNQIAHEDEKISESELKQAINNLLPHNL</sequence>
<dbReference type="EMBL" id="PEXI01000055">
    <property type="protein sequence ID" value="PIU24302.1"/>
    <property type="molecule type" value="Genomic_DNA"/>
</dbReference>
<gene>
    <name evidence="1" type="ORF">COT12_01740</name>
</gene>
<comment type="caution">
    <text evidence="1">The sequence shown here is derived from an EMBL/GenBank/DDBJ whole genome shotgun (WGS) entry which is preliminary data.</text>
</comment>
<evidence type="ECO:0000313" key="2">
    <source>
        <dbReference type="Proteomes" id="UP000229896"/>
    </source>
</evidence>
<reference evidence="2" key="1">
    <citation type="submission" date="2017-09" db="EMBL/GenBank/DDBJ databases">
        <title>Depth-based differentiation of microbial function through sediment-hosted aquifers and enrichment of novel symbionts in the deep terrestrial subsurface.</title>
        <authorList>
            <person name="Probst A.J."/>
            <person name="Ladd B."/>
            <person name="Jarett J.K."/>
            <person name="Geller-Mcgrath D.E."/>
            <person name="Sieber C.M.K."/>
            <person name="Emerson J.B."/>
            <person name="Anantharaman K."/>
            <person name="Thomas B.C."/>
            <person name="Malmstrom R."/>
            <person name="Stieglmeier M."/>
            <person name="Klingl A."/>
            <person name="Woyke T."/>
            <person name="Ryan C.M."/>
            <person name="Banfield J.F."/>
        </authorList>
    </citation>
    <scope>NUCLEOTIDE SEQUENCE [LARGE SCALE GENOMIC DNA]</scope>
</reference>
<dbReference type="Proteomes" id="UP000229896">
    <property type="component" value="Unassembled WGS sequence"/>
</dbReference>
<proteinExistence type="predicted"/>
<name>A0A2M6YC85_9BACT</name>
<protein>
    <recommendedName>
        <fullName evidence="3">DUF4145 domain-containing protein</fullName>
    </recommendedName>
</protein>
<accession>A0A2M6YC85</accession>
<organism evidence="1 2">
    <name type="scientific">Candidatus Berkelbacteria bacterium CG08_land_8_20_14_0_20_39_8</name>
    <dbReference type="NCBI Taxonomy" id="1974511"/>
    <lineage>
        <taxon>Bacteria</taxon>
        <taxon>Candidatus Berkelbacteria</taxon>
    </lineage>
</organism>